<organism evidence="3 4">
    <name type="scientific">Catharus ustulatus</name>
    <name type="common">Russet-backed thrush</name>
    <name type="synonym">Hylocichla ustulatus</name>
    <dbReference type="NCBI Taxonomy" id="91951"/>
    <lineage>
        <taxon>Eukaryota</taxon>
        <taxon>Metazoa</taxon>
        <taxon>Chordata</taxon>
        <taxon>Craniata</taxon>
        <taxon>Vertebrata</taxon>
        <taxon>Euteleostomi</taxon>
        <taxon>Archelosauria</taxon>
        <taxon>Archosauria</taxon>
        <taxon>Dinosauria</taxon>
        <taxon>Saurischia</taxon>
        <taxon>Theropoda</taxon>
        <taxon>Coelurosauria</taxon>
        <taxon>Aves</taxon>
        <taxon>Neognathae</taxon>
        <taxon>Neoaves</taxon>
        <taxon>Telluraves</taxon>
        <taxon>Australaves</taxon>
        <taxon>Passeriformes</taxon>
        <taxon>Turdidae</taxon>
        <taxon>Catharus</taxon>
    </lineage>
</organism>
<comment type="similarity">
    <text evidence="1">Belongs to the constitutive coactivator of PPAR-gamma family.</text>
</comment>
<evidence type="ECO:0000313" key="4">
    <source>
        <dbReference type="Proteomes" id="UP000694563"/>
    </source>
</evidence>
<gene>
    <name evidence="3" type="primary">FAM120A</name>
</gene>
<feature type="compositionally biased region" description="Polar residues" evidence="2">
    <location>
        <begin position="1097"/>
        <end position="1122"/>
    </location>
</feature>
<feature type="compositionally biased region" description="Polar residues" evidence="2">
    <location>
        <begin position="446"/>
        <end position="456"/>
    </location>
</feature>
<reference evidence="3" key="1">
    <citation type="submission" date="2020-10" db="EMBL/GenBank/DDBJ databases">
        <title>Catharus ustulatus (Swainson's thrush) genome, bCatUst1, primary haplotype v2.</title>
        <authorList>
            <person name="Delmore K."/>
            <person name="Vafadar M."/>
            <person name="Formenti G."/>
            <person name="Chow W."/>
            <person name="Pelan S."/>
            <person name="Howe K."/>
            <person name="Rhie A."/>
            <person name="Mountcastle J."/>
            <person name="Haase B."/>
            <person name="Fedrigo O."/>
            <person name="Jarvis E.D."/>
        </authorList>
    </citation>
    <scope>NUCLEOTIDE SEQUENCE [LARGE SCALE GENOMIC DNA]</scope>
</reference>
<keyword evidence="4" id="KW-1185">Reference proteome</keyword>
<dbReference type="PANTHER" id="PTHR15976">
    <property type="entry name" value="CONSTITUTIVE COACTIVATOR OF PEROXISOME PROLIFERATOR-ACTIVATED RECEPTOR GAMMA"/>
    <property type="match status" value="1"/>
</dbReference>
<dbReference type="FunFam" id="3.40.50.1010:FF:000009">
    <property type="entry name" value="Constitutive coactivator of PPAR-gamma-like protein 1"/>
    <property type="match status" value="1"/>
</dbReference>
<evidence type="ECO:0000256" key="2">
    <source>
        <dbReference type="SAM" id="MobiDB-lite"/>
    </source>
</evidence>
<protein>
    <submittedName>
        <fullName evidence="3">Family with sequence similarity 120A</fullName>
    </submittedName>
</protein>
<feature type="compositionally biased region" description="Low complexity" evidence="2">
    <location>
        <begin position="539"/>
        <end position="552"/>
    </location>
</feature>
<evidence type="ECO:0000313" key="3">
    <source>
        <dbReference type="Ensembl" id="ENSCUSP00005007819.1"/>
    </source>
</evidence>
<feature type="region of interest" description="Disordered" evidence="2">
    <location>
        <begin position="1067"/>
        <end position="1122"/>
    </location>
</feature>
<sequence>MGVQGFQDYIEKHCPSAVVPVELQKLARGSLVGGGRQRPPQTPLRLLIDADNCLHRLYGGFYTDWVSGGQWNHMLGYLAALAKACFNGNIELFVFFNGALEKARLHEWVKRQGNERQTAQQIVSHVQNKGTPPPKVWFLPPVCMAHCIRLALIRFHIKVAQSIEDHHQEVIAFCREKGFHGLVAYDSDYALCNIPYYFSAHALKLSRNGKSLTTSQYLMHEVAKQLDLNPNRFPIFAALLGNHILPDEDLASFHWSLLGPEHPLASLKTRQWRRPPPRRLPGPRQWQRGPPASSPSRGNGGAAPPSVRAHQLVLPPCDVVIKAVADYVRNIQDTTDLDAIAKDVFQHSQSRTDDKVTRFKRAVAYYSATNKPMPFHPPHYLARPNQFGMPGIVPPYVPSQMLNIPQTSLQAKPVAQQMPGQGGAQGQGPYPYSLSEPAITLETGGKSLSEQNNYSNIPHEGKHTPLYERSSPINPAQSGSPNHVDSTYFPASSTSSSSDNDEGNGGAVNHVSGNKIGWEKPGTQSEGQTRGELGDQTKAEGSSSASSGSQAADVKGNQSSNPQIPCLLSMPTRNHMDITTPPLPPVAPEVLRVAEHRHKKGLMYPYIFHVLTKGEIKIAVSIEDEANKDLPPAALLYRPVRQYVYGVLFSLAESRKKTERLAFRKNRLPPEFSPVIIKEWAAYKGKSPQTPELVEALAFREWTCPNLKKLWLGKAVEDKNRRMRAFLACMRSDTPAMLNPTNVPTHLMVLCCVLRYMVQWPGVRILRRQELDAFLAQALSPKLYEPDQLQELKIENLDPRGIQLSALFMSGVDMALFANDACGQPIPWEHCCPWMYFDGKLFQTKLIKASREKVPLIDLCDGQAEQAAKVEKMRQSILEGLNFSRQNHPLPFPPPPAMPFYPASMYPRHFGPVPPPQGRGRGFAGVYGFGGPYGETVATGAYRAFRVAAAAGHSGAFSGNDSNRTSKFQGGVQPIPSQGGKLEIAGTVVGHWAGSRRGRGGRGPFPLQVVSVGGPARGRPRGVISTPVIRTFGRGGRYYGRGYKSQGAIQGKPPYAASAEEVAKELKSKSEESKSSLVSSDGSLAENGVVTEEKPASQMNGNTGDIRASNQSESALSNDSKMCNTNPHLNALNADSVCHKDDALEATVLKKEE</sequence>
<feature type="region of interest" description="Disordered" evidence="2">
    <location>
        <begin position="411"/>
        <end position="567"/>
    </location>
</feature>
<feature type="compositionally biased region" description="Low complexity" evidence="2">
    <location>
        <begin position="282"/>
        <end position="291"/>
    </location>
</feature>
<evidence type="ECO:0000256" key="1">
    <source>
        <dbReference type="ARBA" id="ARBA00009495"/>
    </source>
</evidence>
<proteinExistence type="inferred from homology"/>
<dbReference type="SUPFAM" id="SSF88723">
    <property type="entry name" value="PIN domain-like"/>
    <property type="match status" value="1"/>
</dbReference>
<name>A0A8C3U606_CATUS</name>
<accession>A0A8C3U606</accession>
<dbReference type="Proteomes" id="UP000694563">
    <property type="component" value="Chromosome 13"/>
</dbReference>
<reference evidence="3" key="2">
    <citation type="submission" date="2025-08" db="UniProtKB">
        <authorList>
            <consortium name="Ensembl"/>
        </authorList>
    </citation>
    <scope>IDENTIFICATION</scope>
</reference>
<dbReference type="InterPro" id="IPR026784">
    <property type="entry name" value="Coact_PPARg"/>
</dbReference>
<reference evidence="3" key="3">
    <citation type="submission" date="2025-09" db="UniProtKB">
        <authorList>
            <consortium name="Ensembl"/>
        </authorList>
    </citation>
    <scope>IDENTIFICATION</scope>
</reference>
<dbReference type="Gene3D" id="3.40.50.1010">
    <property type="entry name" value="5'-nuclease"/>
    <property type="match status" value="1"/>
</dbReference>
<dbReference type="InterPro" id="IPR029060">
    <property type="entry name" value="PIN-like_dom_sf"/>
</dbReference>
<dbReference type="Ensembl" id="ENSCUST00005008158.1">
    <property type="protein sequence ID" value="ENSCUSP00005007819.1"/>
    <property type="gene ID" value="ENSCUSG00005004622.1"/>
</dbReference>
<feature type="region of interest" description="Disordered" evidence="2">
    <location>
        <begin position="268"/>
        <end position="307"/>
    </location>
</feature>
<dbReference type="GO" id="GO:0005634">
    <property type="term" value="C:nucleus"/>
    <property type="evidence" value="ECO:0007669"/>
    <property type="project" value="TreeGrafter"/>
</dbReference>
<dbReference type="AlphaFoldDB" id="A0A8C3U606"/>
<dbReference type="PANTHER" id="PTHR15976:SF14">
    <property type="entry name" value="CONSTITUTIVE COACTIVATOR OF PPAR-GAMMA-LIKE PROTEIN 1"/>
    <property type="match status" value="1"/>
</dbReference>
<feature type="compositionally biased region" description="Polar residues" evidence="2">
    <location>
        <begin position="471"/>
        <end position="491"/>
    </location>
</feature>